<dbReference type="Proteomes" id="UP000645612">
    <property type="component" value="Unassembled WGS sequence"/>
</dbReference>
<gene>
    <name evidence="2" type="ORF">JAO13_02405</name>
</gene>
<dbReference type="EMBL" id="JAEDXG010000002">
    <property type="protein sequence ID" value="MBH9695299.1"/>
    <property type="molecule type" value="Genomic_DNA"/>
</dbReference>
<evidence type="ECO:0000256" key="1">
    <source>
        <dbReference type="SAM" id="Phobius"/>
    </source>
</evidence>
<evidence type="ECO:0000313" key="3">
    <source>
        <dbReference type="Proteomes" id="UP000645612"/>
    </source>
</evidence>
<organism evidence="2 3">
    <name type="scientific">Burkholderia cepacia</name>
    <name type="common">Pseudomonas cepacia</name>
    <dbReference type="NCBI Taxonomy" id="292"/>
    <lineage>
        <taxon>Bacteria</taxon>
        <taxon>Pseudomonadati</taxon>
        <taxon>Pseudomonadota</taxon>
        <taxon>Betaproteobacteria</taxon>
        <taxon>Burkholderiales</taxon>
        <taxon>Burkholderiaceae</taxon>
        <taxon>Burkholderia</taxon>
        <taxon>Burkholderia cepacia complex</taxon>
    </lineage>
</organism>
<protein>
    <submittedName>
        <fullName evidence="2">Uncharacterized protein</fullName>
    </submittedName>
</protein>
<dbReference type="RefSeq" id="WP_176129480.1">
    <property type="nucleotide sequence ID" value="NZ_CADDZZ010000001.1"/>
</dbReference>
<reference evidence="2" key="1">
    <citation type="submission" date="2020-12" db="EMBL/GenBank/DDBJ databases">
        <title>Burkholderia cepacia complex in Mexico.</title>
        <authorList>
            <person name="Estrada P."/>
        </authorList>
    </citation>
    <scope>NUCLEOTIDE SEQUENCE</scope>
    <source>
        <strain evidence="2">871</strain>
    </source>
</reference>
<keyword evidence="1" id="KW-1133">Transmembrane helix</keyword>
<keyword evidence="1" id="KW-0472">Membrane</keyword>
<feature type="transmembrane region" description="Helical" evidence="1">
    <location>
        <begin position="35"/>
        <end position="53"/>
    </location>
</feature>
<accession>A0A8I1AIC6</accession>
<keyword evidence="1" id="KW-0812">Transmembrane</keyword>
<proteinExistence type="predicted"/>
<comment type="caution">
    <text evidence="2">The sequence shown here is derived from an EMBL/GenBank/DDBJ whole genome shotgun (WGS) entry which is preliminary data.</text>
</comment>
<sequence length="105" mass="10982">MAGGVVGGRGGRVVRRSRHFMDAAEGVAMMLGVQWWIFACVMTAAMLGGCGHANGSDAKVVYREGSDGNLMTAYDRESGCWYVLNGHGITPRLGADGKPMCGGAK</sequence>
<dbReference type="AlphaFoldDB" id="A0A8I1AIC6"/>
<name>A0A8I1AIC6_BURCE</name>
<evidence type="ECO:0000313" key="2">
    <source>
        <dbReference type="EMBL" id="MBH9695299.1"/>
    </source>
</evidence>